<dbReference type="SUPFAM" id="SSF49879">
    <property type="entry name" value="SMAD/FHA domain"/>
    <property type="match status" value="1"/>
</dbReference>
<dbReference type="InterPro" id="IPR000253">
    <property type="entry name" value="FHA_dom"/>
</dbReference>
<evidence type="ECO:0000259" key="1">
    <source>
        <dbReference type="PROSITE" id="PS50006"/>
    </source>
</evidence>
<dbReference type="Gene3D" id="3.30.2320.60">
    <property type="entry name" value="FhaA, phosphopeptide-binding domain (DUF3662)"/>
    <property type="match status" value="1"/>
</dbReference>
<dbReference type="SMART" id="SM00240">
    <property type="entry name" value="FHA"/>
    <property type="match status" value="1"/>
</dbReference>
<dbReference type="Pfam" id="PF16697">
    <property type="entry name" value="Yop-YscD_cpl"/>
    <property type="match status" value="1"/>
</dbReference>
<evidence type="ECO:0000313" key="2">
    <source>
        <dbReference type="EMBL" id="EHQ91462.1"/>
    </source>
</evidence>
<dbReference type="InterPro" id="IPR050923">
    <property type="entry name" value="Cell_Proc_Reg/RNA_Proc"/>
</dbReference>
<dbReference type="InterPro" id="IPR022128">
    <property type="entry name" value="FhaA_N"/>
</dbReference>
<feature type="domain" description="FHA" evidence="1">
    <location>
        <begin position="196"/>
        <end position="246"/>
    </location>
</feature>
<protein>
    <submittedName>
        <fullName evidence="2">FHA domain-containing protein</fullName>
    </submittedName>
</protein>
<proteinExistence type="predicted"/>
<dbReference type="OrthoDB" id="9816434at2"/>
<dbReference type="InterPro" id="IPR032030">
    <property type="entry name" value="YscD_cytoplasmic_dom"/>
</dbReference>
<dbReference type="Proteomes" id="UP000005104">
    <property type="component" value="Chromosome"/>
</dbReference>
<dbReference type="HOGENOM" id="CLU_047963_1_0_9"/>
<dbReference type="Pfam" id="PF12401">
    <property type="entry name" value="FhaA_N"/>
    <property type="match status" value="1"/>
</dbReference>
<dbReference type="InterPro" id="IPR042287">
    <property type="entry name" value="FhaA_N_sf"/>
</dbReference>
<evidence type="ECO:0000313" key="3">
    <source>
        <dbReference type="Proteomes" id="UP000005104"/>
    </source>
</evidence>
<dbReference type="PROSITE" id="PS50006">
    <property type="entry name" value="FHA_DOMAIN"/>
    <property type="match status" value="1"/>
</dbReference>
<dbReference type="InterPro" id="IPR008984">
    <property type="entry name" value="SMAD_FHA_dom_sf"/>
</dbReference>
<dbReference type="Gene3D" id="2.60.200.20">
    <property type="match status" value="1"/>
</dbReference>
<dbReference type="AlphaFoldDB" id="H5XXV9"/>
<dbReference type="eggNOG" id="COG1716">
    <property type="taxonomic scope" value="Bacteria"/>
</dbReference>
<dbReference type="CDD" id="cd00060">
    <property type="entry name" value="FHA"/>
    <property type="match status" value="1"/>
</dbReference>
<dbReference type="PANTHER" id="PTHR23308">
    <property type="entry name" value="NUCLEAR INHIBITOR OF PROTEIN PHOSPHATASE-1"/>
    <property type="match status" value="1"/>
</dbReference>
<name>H5XXV9_9FIRM</name>
<sequence>MSLLARFEGVAEFLFTEAFKKSSSRLQPVEIAKELVKSMLRNKQVSISQVYVPNIYRVYLHSKDWGPIASFGDAFLIELSKYLFAEAERNEYTFLTKPAIELHADDTVNPRQMVIEVDFDDSIVVDWGEEETDIEPENEHLRLNQSNWRESTSIFRESVMKNLPAEGLVRRNLDYFLEIIEGPDIGQTFALQDEEVIIGRHGQCDLVLHDPEISRRHLKIAPGRENGWWLDDLGSTNGTFVNGQRITHQTVAPGDRITIGQSVLVIQRFPLT</sequence>
<reference evidence="2 3" key="1">
    <citation type="submission" date="2011-11" db="EMBL/GenBank/DDBJ databases">
        <title>The Noncontiguous Finished genome of Desulfosporosinus youngiae DSM 17734.</title>
        <authorList>
            <consortium name="US DOE Joint Genome Institute (JGI-PGF)"/>
            <person name="Lucas S."/>
            <person name="Han J."/>
            <person name="Lapidus A."/>
            <person name="Cheng J.-F."/>
            <person name="Goodwin L."/>
            <person name="Pitluck S."/>
            <person name="Peters L."/>
            <person name="Ovchinnikova G."/>
            <person name="Lu M."/>
            <person name="Land M.L."/>
            <person name="Hauser L."/>
            <person name="Pester M."/>
            <person name="Spring S."/>
            <person name="Ollivier B."/>
            <person name="Rattei T."/>
            <person name="Klenk H.-P."/>
            <person name="Wagner M."/>
            <person name="Loy A."/>
            <person name="Woyke T.J."/>
        </authorList>
    </citation>
    <scope>NUCLEOTIDE SEQUENCE [LARGE SCALE GENOMIC DNA]</scope>
    <source>
        <strain evidence="2 3">DSM 17734</strain>
    </source>
</reference>
<organism evidence="2 3">
    <name type="scientific">Desulfosporosinus youngiae DSM 17734</name>
    <dbReference type="NCBI Taxonomy" id="768710"/>
    <lineage>
        <taxon>Bacteria</taxon>
        <taxon>Bacillati</taxon>
        <taxon>Bacillota</taxon>
        <taxon>Clostridia</taxon>
        <taxon>Eubacteriales</taxon>
        <taxon>Desulfitobacteriaceae</taxon>
        <taxon>Desulfosporosinus</taxon>
    </lineage>
</organism>
<dbReference type="STRING" id="768710.DesyoDRAFT_4508"/>
<dbReference type="RefSeq" id="WP_007786406.1">
    <property type="nucleotide sequence ID" value="NZ_CM001441.1"/>
</dbReference>
<keyword evidence="3" id="KW-1185">Reference proteome</keyword>
<gene>
    <name evidence="2" type="ORF">DesyoDRAFT_4508</name>
</gene>
<accession>H5XXV9</accession>
<dbReference type="EMBL" id="CM001441">
    <property type="protein sequence ID" value="EHQ91462.1"/>
    <property type="molecule type" value="Genomic_DNA"/>
</dbReference>